<dbReference type="GeneID" id="107474247"/>
<dbReference type="PANTHER" id="PTHR10492:SF74">
    <property type="entry name" value="ATP-DEPENDENT DNA HELICASE"/>
    <property type="match status" value="1"/>
</dbReference>
<organism evidence="2 3">
    <name type="scientific">Arachis duranensis</name>
    <name type="common">Wild peanut</name>
    <dbReference type="NCBI Taxonomy" id="130453"/>
    <lineage>
        <taxon>Eukaryota</taxon>
        <taxon>Viridiplantae</taxon>
        <taxon>Streptophyta</taxon>
        <taxon>Embryophyta</taxon>
        <taxon>Tracheophyta</taxon>
        <taxon>Spermatophyta</taxon>
        <taxon>Magnoliopsida</taxon>
        <taxon>eudicotyledons</taxon>
        <taxon>Gunneridae</taxon>
        <taxon>Pentapetalae</taxon>
        <taxon>rosids</taxon>
        <taxon>fabids</taxon>
        <taxon>Fabales</taxon>
        <taxon>Fabaceae</taxon>
        <taxon>Papilionoideae</taxon>
        <taxon>50 kb inversion clade</taxon>
        <taxon>dalbergioids sensu lato</taxon>
        <taxon>Dalbergieae</taxon>
        <taxon>Pterocarpus clade</taxon>
        <taxon>Arachis</taxon>
    </lineage>
</organism>
<reference evidence="3" key="2">
    <citation type="submission" date="2025-08" db="UniProtKB">
        <authorList>
            <consortium name="RefSeq"/>
        </authorList>
    </citation>
    <scope>IDENTIFICATION</scope>
    <source>
        <tissue evidence="3">Whole plant</tissue>
    </source>
</reference>
<dbReference type="PANTHER" id="PTHR10492">
    <property type="match status" value="1"/>
</dbReference>
<dbReference type="Proteomes" id="UP000515211">
    <property type="component" value="Chromosome 2"/>
</dbReference>
<dbReference type="Pfam" id="PF14214">
    <property type="entry name" value="Helitron_like_N"/>
    <property type="match status" value="1"/>
</dbReference>
<dbReference type="OrthoDB" id="1303396at2759"/>
<accession>A0A6P4CDK9</accession>
<dbReference type="RefSeq" id="XP_015949332.1">
    <property type="nucleotide sequence ID" value="XM_016093846.1"/>
</dbReference>
<dbReference type="InterPro" id="IPR025476">
    <property type="entry name" value="Helitron_helicase-like"/>
</dbReference>
<proteinExistence type="predicted"/>
<evidence type="ECO:0000313" key="2">
    <source>
        <dbReference type="Proteomes" id="UP000515211"/>
    </source>
</evidence>
<protein>
    <submittedName>
        <fullName evidence="3">Uncharacterized protein LOC107474247</fullName>
    </submittedName>
</protein>
<name>A0A6P4CDK9_ARADU</name>
<feature type="domain" description="Helitron helicase-like" evidence="1">
    <location>
        <begin position="2"/>
        <end position="134"/>
    </location>
</feature>
<sequence>MVKSERLKFFRCKQPKLRVDKNKCLHESLINGDVDATKRIILPSTFIGGPRYAGYPSYFITMTCNPEWDEIKREVTPIGLKAEDRPDILCRVFKIKLDGLIVDLKEEKIFGKLLGYVYPVEFQKRGLPHAYILLFMSNDFKPQIPDDIDKHITAEISDENERPNLHGAFQNYIVHGPCGLYNNSPCMKNGSCSKFYPKEFRQQTLIDEAGFPKYRRTDNGQTVKKRECVLDNKFIVPDNPKLLLKFGCHINVEYTYQTSSIKYLFKYVHKGNDCITATLYNAGDTSEATQVVDKIRNYYDCRNISAYEQLVVYGETSNMNDIVERAISHKSMFLGWMAANMSYPYARSLTYAEFSTKFVWKDDSSKWFSRKKGFTIGRLTHVPADKTLHSYGKTLKDYPPMPLATEVDSSLLTERVIREELNFNRDDLKKNVSDMLAIAIPE</sequence>
<dbReference type="AlphaFoldDB" id="A0A6P4CDK9"/>
<evidence type="ECO:0000259" key="1">
    <source>
        <dbReference type="Pfam" id="PF14214"/>
    </source>
</evidence>
<evidence type="ECO:0000313" key="3">
    <source>
        <dbReference type="RefSeq" id="XP_015949332.1"/>
    </source>
</evidence>
<reference evidence="2" key="1">
    <citation type="journal article" date="2016" name="Nat. Genet.">
        <title>The genome sequences of Arachis duranensis and Arachis ipaensis, the diploid ancestors of cultivated peanut.</title>
        <authorList>
            <person name="Bertioli D.J."/>
            <person name="Cannon S.B."/>
            <person name="Froenicke L."/>
            <person name="Huang G."/>
            <person name="Farmer A.D."/>
            <person name="Cannon E.K."/>
            <person name="Liu X."/>
            <person name="Gao D."/>
            <person name="Clevenger J."/>
            <person name="Dash S."/>
            <person name="Ren L."/>
            <person name="Moretzsohn M.C."/>
            <person name="Shirasawa K."/>
            <person name="Huang W."/>
            <person name="Vidigal B."/>
            <person name="Abernathy B."/>
            <person name="Chu Y."/>
            <person name="Niederhuth C.E."/>
            <person name="Umale P."/>
            <person name="Araujo A.C."/>
            <person name="Kozik A."/>
            <person name="Kim K.D."/>
            <person name="Burow M.D."/>
            <person name="Varshney R.K."/>
            <person name="Wang X."/>
            <person name="Zhang X."/>
            <person name="Barkley N."/>
            <person name="Guimaraes P.M."/>
            <person name="Isobe S."/>
            <person name="Guo B."/>
            <person name="Liao B."/>
            <person name="Stalker H.T."/>
            <person name="Schmitz R.J."/>
            <person name="Scheffler B.E."/>
            <person name="Leal-Bertioli S.C."/>
            <person name="Xun X."/>
            <person name="Jackson S.A."/>
            <person name="Michelmore R."/>
            <person name="Ozias-Akins P."/>
        </authorList>
    </citation>
    <scope>NUCLEOTIDE SEQUENCE [LARGE SCALE GENOMIC DNA]</scope>
    <source>
        <strain evidence="2">cv. V14167</strain>
    </source>
</reference>
<keyword evidence="2" id="KW-1185">Reference proteome</keyword>
<dbReference type="KEGG" id="adu:107474247"/>
<gene>
    <name evidence="3" type="primary">LOC107474247</name>
</gene>